<dbReference type="Gene3D" id="1.10.510.10">
    <property type="entry name" value="Transferase(Phosphotransferase) domain 1"/>
    <property type="match status" value="1"/>
</dbReference>
<dbReference type="PROSITE" id="PS50011">
    <property type="entry name" value="PROTEIN_KINASE_DOM"/>
    <property type="match status" value="1"/>
</dbReference>
<evidence type="ECO:0000256" key="5">
    <source>
        <dbReference type="ARBA" id="ARBA00022777"/>
    </source>
</evidence>
<evidence type="ECO:0000256" key="6">
    <source>
        <dbReference type="ARBA" id="ARBA00022840"/>
    </source>
</evidence>
<feature type="non-terminal residue" evidence="11">
    <location>
        <position position="495"/>
    </location>
</feature>
<dbReference type="GO" id="GO:0005829">
    <property type="term" value="C:cytosol"/>
    <property type="evidence" value="ECO:0007669"/>
    <property type="project" value="TreeGrafter"/>
</dbReference>
<dbReference type="PANTHER" id="PTHR24343">
    <property type="entry name" value="SERINE/THREONINE KINASE"/>
    <property type="match status" value="1"/>
</dbReference>
<feature type="compositionally biased region" description="Polar residues" evidence="9">
    <location>
        <begin position="1"/>
        <end position="11"/>
    </location>
</feature>
<comment type="caution">
    <text evidence="11">The sequence shown here is derived from an EMBL/GenBank/DDBJ whole genome shotgun (WGS) entry which is preliminary data.</text>
</comment>
<dbReference type="PANTHER" id="PTHR24343:SF558">
    <property type="entry name" value="PROTEIN KINASE DOMAIN-CONTAINING PROTEIN"/>
    <property type="match status" value="1"/>
</dbReference>
<proteinExistence type="predicted"/>
<sequence length="495" mass="57099">TAPLNQQQTFENGVERRKRNKLRIVRNIPSDSIEKNSTQSSTPIRNRSTSKSTSSNISRSSTSKSNLLQVPGANELRGRSKSLNRSSKRSKSWSNLFSQSKDVNSLEVKYGEFCDDDSIGHGATALVRLILVKSSSYPQRMNIPEDKTVDFLKKKLFFPTNENVINIKDKDLKRLSLLNSKKIEEVSPNELKKNLNKNFNVDKSKINFTTNVNELEKLFAVKEFRKKRDHESEKDYIKKLCSEFSISSCLHHQNIVQTFDLVKSNNNWCHVMEYCSGGSLYEVIQRGSLNLDEINCCFKQLINGVSYLHSMGIAHRDLKPENILFDENGCLKLADFGVSDVFQTIFETKPRLSKGLCGSEPYIAPEQFKCPEYNGRLVDVWSCGIIYFAMVHKSLPWRKPVLQDAHYALFLQNRRRKGTWELIDRMDDSINKNLIMKILEPDFKKRIMIEEILKDEWFVNVKTCLNDFVEHQHYMCDQNVDSDSSSSVASRNMKR</sequence>
<keyword evidence="2" id="KW-0723">Serine/threonine-protein kinase</keyword>
<evidence type="ECO:0000256" key="4">
    <source>
        <dbReference type="ARBA" id="ARBA00022741"/>
    </source>
</evidence>
<dbReference type="Pfam" id="PF00069">
    <property type="entry name" value="Pkinase"/>
    <property type="match status" value="1"/>
</dbReference>
<dbReference type="CDD" id="cd13994">
    <property type="entry name" value="STKc_HAL4_like"/>
    <property type="match status" value="1"/>
</dbReference>
<evidence type="ECO:0000259" key="10">
    <source>
        <dbReference type="PROSITE" id="PS50011"/>
    </source>
</evidence>
<evidence type="ECO:0000256" key="9">
    <source>
        <dbReference type="SAM" id="MobiDB-lite"/>
    </source>
</evidence>
<evidence type="ECO:0000256" key="7">
    <source>
        <dbReference type="ARBA" id="ARBA00047899"/>
    </source>
</evidence>
<dbReference type="SMART" id="SM00220">
    <property type="entry name" value="S_TKc"/>
    <property type="match status" value="1"/>
</dbReference>
<keyword evidence="6" id="KW-0067">ATP-binding</keyword>
<evidence type="ECO:0000313" key="12">
    <source>
        <dbReference type="Proteomes" id="UP001211065"/>
    </source>
</evidence>
<keyword evidence="3" id="KW-0808">Transferase</keyword>
<organism evidence="11 12">
    <name type="scientific">Clydaea vesicula</name>
    <dbReference type="NCBI Taxonomy" id="447962"/>
    <lineage>
        <taxon>Eukaryota</taxon>
        <taxon>Fungi</taxon>
        <taxon>Fungi incertae sedis</taxon>
        <taxon>Chytridiomycota</taxon>
        <taxon>Chytridiomycota incertae sedis</taxon>
        <taxon>Chytridiomycetes</taxon>
        <taxon>Lobulomycetales</taxon>
        <taxon>Lobulomycetaceae</taxon>
        <taxon>Clydaea</taxon>
    </lineage>
</organism>
<keyword evidence="5 11" id="KW-0418">Kinase</keyword>
<name>A0AAD5U5P8_9FUNG</name>
<feature type="domain" description="Protein kinase" evidence="10">
    <location>
        <begin position="113"/>
        <end position="458"/>
    </location>
</feature>
<dbReference type="Proteomes" id="UP001211065">
    <property type="component" value="Unassembled WGS sequence"/>
</dbReference>
<feature type="region of interest" description="Disordered" evidence="9">
    <location>
        <begin position="1"/>
        <end position="91"/>
    </location>
</feature>
<dbReference type="EMBL" id="JADGJW010000178">
    <property type="protein sequence ID" value="KAJ3222383.1"/>
    <property type="molecule type" value="Genomic_DNA"/>
</dbReference>
<dbReference type="AlphaFoldDB" id="A0AAD5U5P8"/>
<dbReference type="GO" id="GO:0005524">
    <property type="term" value="F:ATP binding"/>
    <property type="evidence" value="ECO:0007669"/>
    <property type="project" value="UniProtKB-KW"/>
</dbReference>
<keyword evidence="12" id="KW-1185">Reference proteome</keyword>
<protein>
    <recommendedName>
        <fullName evidence="1">non-specific serine/threonine protein kinase</fullName>
        <ecNumber evidence="1">2.7.11.1</ecNumber>
    </recommendedName>
</protein>
<dbReference type="SUPFAM" id="SSF56112">
    <property type="entry name" value="Protein kinase-like (PK-like)"/>
    <property type="match status" value="1"/>
</dbReference>
<dbReference type="PROSITE" id="PS00108">
    <property type="entry name" value="PROTEIN_KINASE_ST"/>
    <property type="match status" value="1"/>
</dbReference>
<dbReference type="InterPro" id="IPR000719">
    <property type="entry name" value="Prot_kinase_dom"/>
</dbReference>
<comment type="catalytic activity">
    <reaction evidence="8">
        <text>L-seryl-[protein] + ATP = O-phospho-L-seryl-[protein] + ADP + H(+)</text>
        <dbReference type="Rhea" id="RHEA:17989"/>
        <dbReference type="Rhea" id="RHEA-COMP:9863"/>
        <dbReference type="Rhea" id="RHEA-COMP:11604"/>
        <dbReference type="ChEBI" id="CHEBI:15378"/>
        <dbReference type="ChEBI" id="CHEBI:29999"/>
        <dbReference type="ChEBI" id="CHEBI:30616"/>
        <dbReference type="ChEBI" id="CHEBI:83421"/>
        <dbReference type="ChEBI" id="CHEBI:456216"/>
        <dbReference type="EC" id="2.7.11.1"/>
    </reaction>
</comment>
<dbReference type="GO" id="GO:0004674">
    <property type="term" value="F:protein serine/threonine kinase activity"/>
    <property type="evidence" value="ECO:0007669"/>
    <property type="project" value="UniProtKB-KW"/>
</dbReference>
<feature type="compositionally biased region" description="Basic residues" evidence="9">
    <location>
        <begin position="79"/>
        <end position="91"/>
    </location>
</feature>
<evidence type="ECO:0000256" key="3">
    <source>
        <dbReference type="ARBA" id="ARBA00022679"/>
    </source>
</evidence>
<gene>
    <name evidence="11" type="primary">SAT4_1</name>
    <name evidence="11" type="ORF">HK099_002371</name>
</gene>
<reference evidence="11" key="1">
    <citation type="submission" date="2020-05" db="EMBL/GenBank/DDBJ databases">
        <title>Phylogenomic resolution of chytrid fungi.</title>
        <authorList>
            <person name="Stajich J.E."/>
            <person name="Amses K."/>
            <person name="Simmons R."/>
            <person name="Seto K."/>
            <person name="Myers J."/>
            <person name="Bonds A."/>
            <person name="Quandt C.A."/>
            <person name="Barry K."/>
            <person name="Liu P."/>
            <person name="Grigoriev I."/>
            <person name="Longcore J.E."/>
            <person name="James T.Y."/>
        </authorList>
    </citation>
    <scope>NUCLEOTIDE SEQUENCE</scope>
    <source>
        <strain evidence="11">JEL0476</strain>
    </source>
</reference>
<evidence type="ECO:0000313" key="11">
    <source>
        <dbReference type="EMBL" id="KAJ3222383.1"/>
    </source>
</evidence>
<dbReference type="EC" id="2.7.11.1" evidence="1"/>
<comment type="catalytic activity">
    <reaction evidence="7">
        <text>L-threonyl-[protein] + ATP = O-phospho-L-threonyl-[protein] + ADP + H(+)</text>
        <dbReference type="Rhea" id="RHEA:46608"/>
        <dbReference type="Rhea" id="RHEA-COMP:11060"/>
        <dbReference type="Rhea" id="RHEA-COMP:11605"/>
        <dbReference type="ChEBI" id="CHEBI:15378"/>
        <dbReference type="ChEBI" id="CHEBI:30013"/>
        <dbReference type="ChEBI" id="CHEBI:30616"/>
        <dbReference type="ChEBI" id="CHEBI:61977"/>
        <dbReference type="ChEBI" id="CHEBI:456216"/>
        <dbReference type="EC" id="2.7.11.1"/>
    </reaction>
</comment>
<feature type="compositionally biased region" description="Low complexity" evidence="9">
    <location>
        <begin position="44"/>
        <end position="66"/>
    </location>
</feature>
<dbReference type="InterPro" id="IPR011009">
    <property type="entry name" value="Kinase-like_dom_sf"/>
</dbReference>
<accession>A0AAD5U5P8</accession>
<evidence type="ECO:0000256" key="1">
    <source>
        <dbReference type="ARBA" id="ARBA00012513"/>
    </source>
</evidence>
<dbReference type="InterPro" id="IPR008271">
    <property type="entry name" value="Ser/Thr_kinase_AS"/>
</dbReference>
<evidence type="ECO:0000256" key="8">
    <source>
        <dbReference type="ARBA" id="ARBA00048679"/>
    </source>
</evidence>
<dbReference type="FunFam" id="1.10.510.10:FF:000571">
    <property type="entry name" value="Maternal embryonic leucine zipper kinase"/>
    <property type="match status" value="1"/>
</dbReference>
<evidence type="ECO:0000256" key="2">
    <source>
        <dbReference type="ARBA" id="ARBA00022527"/>
    </source>
</evidence>
<keyword evidence="4" id="KW-0547">Nucleotide-binding</keyword>